<keyword evidence="2" id="KW-0479">Metal-binding</keyword>
<keyword evidence="3" id="KW-0732">Signal</keyword>
<evidence type="ECO:0000259" key="8">
    <source>
        <dbReference type="Pfam" id="PF01471"/>
    </source>
</evidence>
<dbReference type="SUPFAM" id="SSF55166">
    <property type="entry name" value="Hedgehog/DD-peptidase"/>
    <property type="match status" value="1"/>
</dbReference>
<dbReference type="SUPFAM" id="SSF47090">
    <property type="entry name" value="PGBD-like"/>
    <property type="match status" value="2"/>
</dbReference>
<evidence type="ECO:0000256" key="4">
    <source>
        <dbReference type="ARBA" id="ARBA00022764"/>
    </source>
</evidence>
<sequence length="322" mass="33747">MTIRSSPGTTRSTPARAVAAAVAFVLALGGAVLGPAQPASAFPGAFFHTQREGNRGVDTQAVQYLLQARGHSTTADGVFGPNTRSSVVAFQDSRGLEDDGIVGPQTWGALIVTVRQGDSGAAVRAVQALLNKKRRLSLAVDGVFGSGTHAAVVAFQNHAGITADGIVGPTTWQNLVWHYAYPSFTDMCDQDPDGNGAANWGTGASIGSLEAAAASFAGSGNGRLPLGDISFEHGGDIPGHSTHEGGLDVDVWPIRTDSAQCTAGRITWQSSAYDRAATRLLVQRIRATGRVESIFFNDPTLISEGLTTNYPNHDNHLHINYL</sequence>
<dbReference type="AlphaFoldDB" id="A0AAE4C9U8"/>
<keyword evidence="4" id="KW-0574">Periplasm</keyword>
<dbReference type="InterPro" id="IPR005073">
    <property type="entry name" value="Peptidase_M74"/>
</dbReference>
<dbReference type="GO" id="GO:0008237">
    <property type="term" value="F:metallopeptidase activity"/>
    <property type="evidence" value="ECO:0007669"/>
    <property type="project" value="UniProtKB-KW"/>
</dbReference>
<gene>
    <name evidence="9" type="ORF">J2S41_003704</name>
</gene>
<feature type="domain" description="Peptidoglycan binding-like" evidence="8">
    <location>
        <begin position="56"/>
        <end position="110"/>
    </location>
</feature>
<dbReference type="RefSeq" id="WP_310369132.1">
    <property type="nucleotide sequence ID" value="NZ_JAVDYB010000001.1"/>
</dbReference>
<keyword evidence="7" id="KW-0482">Metalloprotease</keyword>
<reference evidence="9" key="1">
    <citation type="submission" date="2023-07" db="EMBL/GenBank/DDBJ databases">
        <title>Sequencing the genomes of 1000 actinobacteria strains.</title>
        <authorList>
            <person name="Klenk H.-P."/>
        </authorList>
    </citation>
    <scope>NUCLEOTIDE SEQUENCE</scope>
    <source>
        <strain evidence="9">DSM 44707</strain>
    </source>
</reference>
<proteinExistence type="predicted"/>
<dbReference type="GO" id="GO:0030288">
    <property type="term" value="C:outer membrane-bounded periplasmic space"/>
    <property type="evidence" value="ECO:0007669"/>
    <property type="project" value="InterPro"/>
</dbReference>
<evidence type="ECO:0000256" key="3">
    <source>
        <dbReference type="ARBA" id="ARBA00022729"/>
    </source>
</evidence>
<feature type="domain" description="Peptidoglycan binding-like" evidence="8">
    <location>
        <begin position="119"/>
        <end position="173"/>
    </location>
</feature>
<dbReference type="Gene3D" id="3.30.1380.10">
    <property type="match status" value="1"/>
</dbReference>
<keyword evidence="10" id="KW-1185">Reference proteome</keyword>
<dbReference type="GO" id="GO:0046872">
    <property type="term" value="F:metal ion binding"/>
    <property type="evidence" value="ECO:0007669"/>
    <property type="project" value="UniProtKB-KW"/>
</dbReference>
<dbReference type="Proteomes" id="UP001183643">
    <property type="component" value="Unassembled WGS sequence"/>
</dbReference>
<accession>A0AAE4C9U8</accession>
<keyword evidence="1" id="KW-0645">Protease</keyword>
<keyword evidence="5" id="KW-0378">Hydrolase</keyword>
<name>A0AAE4C9U8_9ACTN</name>
<dbReference type="InterPro" id="IPR002477">
    <property type="entry name" value="Peptidoglycan-bd-like"/>
</dbReference>
<evidence type="ECO:0000256" key="7">
    <source>
        <dbReference type="ARBA" id="ARBA00023049"/>
    </source>
</evidence>
<evidence type="ECO:0000256" key="6">
    <source>
        <dbReference type="ARBA" id="ARBA00022833"/>
    </source>
</evidence>
<evidence type="ECO:0000256" key="2">
    <source>
        <dbReference type="ARBA" id="ARBA00022723"/>
    </source>
</evidence>
<keyword evidence="6" id="KW-0862">Zinc</keyword>
<dbReference type="Gene3D" id="1.10.101.10">
    <property type="entry name" value="PGBD-like superfamily/PGBD"/>
    <property type="match status" value="2"/>
</dbReference>
<dbReference type="Pfam" id="PF03411">
    <property type="entry name" value="Peptidase_M74"/>
    <property type="match status" value="1"/>
</dbReference>
<evidence type="ECO:0000256" key="5">
    <source>
        <dbReference type="ARBA" id="ARBA00022801"/>
    </source>
</evidence>
<protein>
    <recommendedName>
        <fullName evidence="8">Peptidoglycan binding-like domain-containing protein</fullName>
    </recommendedName>
</protein>
<organism evidence="9 10">
    <name type="scientific">Catenuloplanes atrovinosus</name>
    <dbReference type="NCBI Taxonomy" id="137266"/>
    <lineage>
        <taxon>Bacteria</taxon>
        <taxon>Bacillati</taxon>
        <taxon>Actinomycetota</taxon>
        <taxon>Actinomycetes</taxon>
        <taxon>Micromonosporales</taxon>
        <taxon>Micromonosporaceae</taxon>
        <taxon>Catenuloplanes</taxon>
    </lineage>
</organism>
<dbReference type="InterPro" id="IPR036365">
    <property type="entry name" value="PGBD-like_sf"/>
</dbReference>
<dbReference type="GO" id="GO:0004252">
    <property type="term" value="F:serine-type endopeptidase activity"/>
    <property type="evidence" value="ECO:0007669"/>
    <property type="project" value="InterPro"/>
</dbReference>
<comment type="caution">
    <text evidence="9">The sequence shown here is derived from an EMBL/GenBank/DDBJ whole genome shotgun (WGS) entry which is preliminary data.</text>
</comment>
<evidence type="ECO:0000313" key="10">
    <source>
        <dbReference type="Proteomes" id="UP001183643"/>
    </source>
</evidence>
<dbReference type="Pfam" id="PF01471">
    <property type="entry name" value="PG_binding_1"/>
    <property type="match status" value="2"/>
</dbReference>
<dbReference type="GO" id="GO:0006508">
    <property type="term" value="P:proteolysis"/>
    <property type="evidence" value="ECO:0007669"/>
    <property type="project" value="UniProtKB-KW"/>
</dbReference>
<evidence type="ECO:0000313" key="9">
    <source>
        <dbReference type="EMBL" id="MDR7276926.1"/>
    </source>
</evidence>
<evidence type="ECO:0000256" key="1">
    <source>
        <dbReference type="ARBA" id="ARBA00022670"/>
    </source>
</evidence>
<dbReference type="InterPro" id="IPR036366">
    <property type="entry name" value="PGBDSf"/>
</dbReference>
<dbReference type="EMBL" id="JAVDYB010000001">
    <property type="protein sequence ID" value="MDR7276926.1"/>
    <property type="molecule type" value="Genomic_DNA"/>
</dbReference>
<dbReference type="InterPro" id="IPR009045">
    <property type="entry name" value="Zn_M74/Hedgehog-like"/>
</dbReference>